<sequence length="100" mass="10842">MSLQILTDRITSILGTDSGLDATIKFKTDEGYVFIDSKVVPHTISNLDEDAECTFDVSVKNALKLLEGDLNPMMALMTGKLKIEGDMGVAMTIAKRFGGK</sequence>
<name>A0A916ND24_9BACT</name>
<organism evidence="2 3">
    <name type="scientific">Dyadobacter helix</name>
    <dbReference type="NCBI Taxonomy" id="2822344"/>
    <lineage>
        <taxon>Bacteria</taxon>
        <taxon>Pseudomonadati</taxon>
        <taxon>Bacteroidota</taxon>
        <taxon>Cytophagia</taxon>
        <taxon>Cytophagales</taxon>
        <taxon>Spirosomataceae</taxon>
        <taxon>Dyadobacter</taxon>
    </lineage>
</organism>
<dbReference type="Pfam" id="PF02036">
    <property type="entry name" value="SCP2"/>
    <property type="match status" value="1"/>
</dbReference>
<proteinExistence type="predicted"/>
<keyword evidence="3" id="KW-1185">Reference proteome</keyword>
<feature type="domain" description="SCP2" evidence="1">
    <location>
        <begin position="22"/>
        <end position="95"/>
    </location>
</feature>
<dbReference type="RefSeq" id="WP_215240075.1">
    <property type="nucleotide sequence ID" value="NZ_CAJRAF010000002.1"/>
</dbReference>
<dbReference type="Proteomes" id="UP000680038">
    <property type="component" value="Unassembled WGS sequence"/>
</dbReference>
<accession>A0A916ND24</accession>
<dbReference type="EMBL" id="CAJRAF010000002">
    <property type="protein sequence ID" value="CAG5005509.1"/>
    <property type="molecule type" value="Genomic_DNA"/>
</dbReference>
<reference evidence="2" key="1">
    <citation type="submission" date="2021-04" db="EMBL/GenBank/DDBJ databases">
        <authorList>
            <person name="Rodrigo-Torres L."/>
            <person name="Arahal R. D."/>
            <person name="Lucena T."/>
        </authorList>
    </citation>
    <scope>NUCLEOTIDE SEQUENCE</scope>
    <source>
        <strain evidence="2">CECT 9275</strain>
    </source>
</reference>
<dbReference type="SUPFAM" id="SSF55718">
    <property type="entry name" value="SCP-like"/>
    <property type="match status" value="1"/>
</dbReference>
<dbReference type="InterPro" id="IPR003033">
    <property type="entry name" value="SCP2_sterol-bd_dom"/>
</dbReference>
<evidence type="ECO:0000313" key="2">
    <source>
        <dbReference type="EMBL" id="CAG5005509.1"/>
    </source>
</evidence>
<comment type="caution">
    <text evidence="2">The sequence shown here is derived from an EMBL/GenBank/DDBJ whole genome shotgun (WGS) entry which is preliminary data.</text>
</comment>
<protein>
    <recommendedName>
        <fullName evidence="1">SCP2 domain-containing protein</fullName>
    </recommendedName>
</protein>
<dbReference type="Gene3D" id="3.30.1050.10">
    <property type="entry name" value="SCP2 sterol-binding domain"/>
    <property type="match status" value="1"/>
</dbReference>
<gene>
    <name evidence="2" type="ORF">DYBT9275_03595</name>
</gene>
<dbReference type="AlphaFoldDB" id="A0A916ND24"/>
<evidence type="ECO:0000313" key="3">
    <source>
        <dbReference type="Proteomes" id="UP000680038"/>
    </source>
</evidence>
<dbReference type="InterPro" id="IPR036527">
    <property type="entry name" value="SCP2_sterol-bd_dom_sf"/>
</dbReference>
<evidence type="ECO:0000259" key="1">
    <source>
        <dbReference type="Pfam" id="PF02036"/>
    </source>
</evidence>